<evidence type="ECO:0000313" key="3">
    <source>
        <dbReference type="EMBL" id="QWW24201.1"/>
    </source>
</evidence>
<dbReference type="GO" id="GO:0005634">
    <property type="term" value="C:nucleus"/>
    <property type="evidence" value="ECO:0007669"/>
    <property type="project" value="TreeGrafter"/>
</dbReference>
<reference evidence="3" key="1">
    <citation type="submission" date="2021-06" db="EMBL/GenBank/DDBJ databases">
        <title>Candida auris outbreak in lebanese hospital.</title>
        <authorList>
            <person name="Finianos M."/>
        </authorList>
    </citation>
    <scope>NUCLEOTIDE SEQUENCE</scope>
    <source>
        <strain evidence="3">CA7LBN</strain>
    </source>
</reference>
<dbReference type="InterPro" id="IPR036915">
    <property type="entry name" value="Cyclin-like_sf"/>
</dbReference>
<evidence type="ECO:0000259" key="2">
    <source>
        <dbReference type="Pfam" id="PF18268"/>
    </source>
</evidence>
<dbReference type="Gene3D" id="1.20.1440.260">
    <property type="match status" value="1"/>
</dbReference>
<dbReference type="GO" id="GO:0016538">
    <property type="term" value="F:cyclin-dependent protein serine/threonine kinase regulator activity"/>
    <property type="evidence" value="ECO:0007669"/>
    <property type="project" value="TreeGrafter"/>
</dbReference>
<dbReference type="AlphaFoldDB" id="A0A8F2W2X3"/>
<feature type="domain" description="Hit1 C-terminal" evidence="2">
    <location>
        <begin position="358"/>
        <end position="423"/>
    </location>
</feature>
<dbReference type="Proteomes" id="UP000825438">
    <property type="component" value="Chromosome III"/>
</dbReference>
<sequence>MSTLAETYVACCLHLLQDPSSQQVSSASASEVADFVQVLETLDISSANLALSLVLLDRYKANTVNSLCLGDTCALNTAYYAMIASLILANKYMNDQSYTIKTWHSILAKCSRLAPTLAFLNQLESHFLSALGYSVGTTHDKKLWSRFAHVDQYWLQQLRTQVDESSPCVVSAVSPSTAIPSPPVSVTLPHQASAAPPAPQKINMAPVMPTPPSMSMPQSVPLVPSFAPLSVTMAPVVNHFSPAYCLGQQLQSHLHCTPVPTPPSVPPSMPRGHRYVPSQSQFREPVEEYVPLTPVQPVKRRKRDDDNMNTIYNNNINKNISIGQIEEATKKEVTTQKKESDTENDQSKSKSLHQKIAEDPIIQQLLRYKSLQVHIAVLLKILNDSSITNEPLAENRREIANMRLCNLRMGGSEENELVEEFVSRVIELCS</sequence>
<accession>A0A8F2W2X3</accession>
<dbReference type="Gene3D" id="1.10.472.10">
    <property type="entry name" value="Cyclin-like"/>
    <property type="match status" value="1"/>
</dbReference>
<dbReference type="PANTHER" id="PTHR15615">
    <property type="match status" value="1"/>
</dbReference>
<dbReference type="CDD" id="cd20557">
    <property type="entry name" value="CYCLIN_ScPCL1-like"/>
    <property type="match status" value="1"/>
</dbReference>
<dbReference type="InterPro" id="IPR013922">
    <property type="entry name" value="Cyclin_PHO80-like"/>
</dbReference>
<feature type="compositionally biased region" description="Basic and acidic residues" evidence="1">
    <location>
        <begin position="331"/>
        <end position="348"/>
    </location>
</feature>
<dbReference type="Pfam" id="PF18268">
    <property type="entry name" value="Hit1_C"/>
    <property type="match status" value="1"/>
</dbReference>
<name>A0A8F2W2X3_CANAR</name>
<dbReference type="SUPFAM" id="SSF47954">
    <property type="entry name" value="Cyclin-like"/>
    <property type="match status" value="1"/>
</dbReference>
<protein>
    <recommendedName>
        <fullName evidence="2">Hit1 C-terminal domain-containing protein</fullName>
    </recommendedName>
</protein>
<dbReference type="EMBL" id="CP076751">
    <property type="protein sequence ID" value="QWW24201.1"/>
    <property type="molecule type" value="Genomic_DNA"/>
</dbReference>
<feature type="region of interest" description="Disordered" evidence="1">
    <location>
        <begin position="331"/>
        <end position="353"/>
    </location>
</feature>
<evidence type="ECO:0000256" key="1">
    <source>
        <dbReference type="SAM" id="MobiDB-lite"/>
    </source>
</evidence>
<gene>
    <name evidence="3" type="ORF">CA7LBN_003035</name>
</gene>
<organism evidence="3">
    <name type="scientific">Candidozyma auris</name>
    <name type="common">Yeast</name>
    <name type="synonym">Candida auris</name>
    <dbReference type="NCBI Taxonomy" id="498019"/>
    <lineage>
        <taxon>Eukaryota</taxon>
        <taxon>Fungi</taxon>
        <taxon>Dikarya</taxon>
        <taxon>Ascomycota</taxon>
        <taxon>Saccharomycotina</taxon>
        <taxon>Pichiomycetes</taxon>
        <taxon>Metschnikowiaceae</taxon>
        <taxon>Candidozyma</taxon>
    </lineage>
</organism>
<dbReference type="PANTHER" id="PTHR15615:SF27">
    <property type="entry name" value="PHO85 CYCLIN CLG1"/>
    <property type="match status" value="1"/>
</dbReference>
<dbReference type="GO" id="GO:0000307">
    <property type="term" value="C:cyclin-dependent protein kinase holoenzyme complex"/>
    <property type="evidence" value="ECO:0007669"/>
    <property type="project" value="TreeGrafter"/>
</dbReference>
<proteinExistence type="predicted"/>
<dbReference type="InterPro" id="IPR040722">
    <property type="entry name" value="Hit1_C"/>
</dbReference>
<dbReference type="GO" id="GO:0019901">
    <property type="term" value="F:protein kinase binding"/>
    <property type="evidence" value="ECO:0007669"/>
    <property type="project" value="InterPro"/>
</dbReference>